<name>A0A9P3LGW3_9APHY</name>
<feature type="region of interest" description="Disordered" evidence="1">
    <location>
        <begin position="196"/>
        <end position="216"/>
    </location>
</feature>
<sequence>MRRRQSTGAAVRRVSRVSRALPLCHHHHRAQHVRRRPQRAPTPLDTRTRTHPHARRTLASEETEAAARPEARLAYLFGDSRSKLAAVDTADVVRYEHFIALSAESQALFCALLPPTASTSFAPRVDSRHPSGARTPATLDPAFLASLHVHGAARAWQENVAAWFFSATSRGAQAPYRAGVRSGEMHAEWTDDAAAHGALRGGRGPRRTREGGRHPRGCRARVRAALPRTRAHRRERHALHKAVAATGALAVLLQPSSAPSLPRALLVLAPSQPEPPTLTVGGALASVDLGDALLDTDERVPMAHRAAPAPG</sequence>
<dbReference type="EMBL" id="BPQB01000037">
    <property type="protein sequence ID" value="GJE94059.1"/>
    <property type="molecule type" value="Genomic_DNA"/>
</dbReference>
<evidence type="ECO:0000259" key="2">
    <source>
        <dbReference type="Pfam" id="PF13919"/>
    </source>
</evidence>
<dbReference type="Proteomes" id="UP000703269">
    <property type="component" value="Unassembled WGS sequence"/>
</dbReference>
<accession>A0A9P3LGW3</accession>
<dbReference type="AlphaFoldDB" id="A0A9P3LGW3"/>
<dbReference type="Pfam" id="PF13919">
    <property type="entry name" value="ASXH"/>
    <property type="match status" value="1"/>
</dbReference>
<feature type="compositionally biased region" description="Basic residues" evidence="1">
    <location>
        <begin position="24"/>
        <end position="38"/>
    </location>
</feature>
<comment type="caution">
    <text evidence="3">The sequence shown here is derived from an EMBL/GenBank/DDBJ whole genome shotgun (WGS) entry which is preliminary data.</text>
</comment>
<dbReference type="InterPro" id="IPR028020">
    <property type="entry name" value="ASX_DEUBAD_dom"/>
</dbReference>
<evidence type="ECO:0000313" key="3">
    <source>
        <dbReference type="EMBL" id="GJE94059.1"/>
    </source>
</evidence>
<evidence type="ECO:0000313" key="4">
    <source>
        <dbReference type="Proteomes" id="UP000703269"/>
    </source>
</evidence>
<dbReference type="OrthoDB" id="2289918at2759"/>
<gene>
    <name evidence="3" type="ORF">PsYK624_102270</name>
</gene>
<reference evidence="3 4" key="1">
    <citation type="submission" date="2021-08" db="EMBL/GenBank/DDBJ databases">
        <title>Draft Genome Sequence of Phanerochaete sordida strain YK-624.</title>
        <authorList>
            <person name="Mori T."/>
            <person name="Dohra H."/>
            <person name="Suzuki T."/>
            <person name="Kawagishi H."/>
            <person name="Hirai H."/>
        </authorList>
    </citation>
    <scope>NUCLEOTIDE SEQUENCE [LARGE SCALE GENOMIC DNA]</scope>
    <source>
        <strain evidence="3 4">YK-624</strain>
    </source>
</reference>
<feature type="domain" description="ASX DEUBAD" evidence="2">
    <location>
        <begin position="65"/>
        <end position="166"/>
    </location>
</feature>
<protein>
    <recommendedName>
        <fullName evidence="2">ASX DEUBAD domain-containing protein</fullName>
    </recommendedName>
</protein>
<proteinExistence type="predicted"/>
<keyword evidence="4" id="KW-1185">Reference proteome</keyword>
<organism evidence="3 4">
    <name type="scientific">Phanerochaete sordida</name>
    <dbReference type="NCBI Taxonomy" id="48140"/>
    <lineage>
        <taxon>Eukaryota</taxon>
        <taxon>Fungi</taxon>
        <taxon>Dikarya</taxon>
        <taxon>Basidiomycota</taxon>
        <taxon>Agaricomycotina</taxon>
        <taxon>Agaricomycetes</taxon>
        <taxon>Polyporales</taxon>
        <taxon>Phanerochaetaceae</taxon>
        <taxon>Phanerochaete</taxon>
    </lineage>
</organism>
<feature type="region of interest" description="Disordered" evidence="1">
    <location>
        <begin position="20"/>
        <end position="66"/>
    </location>
</feature>
<evidence type="ECO:0000256" key="1">
    <source>
        <dbReference type="SAM" id="MobiDB-lite"/>
    </source>
</evidence>